<dbReference type="RefSeq" id="XP_001274698.1">
    <property type="nucleotide sequence ID" value="XM_001274697.1"/>
</dbReference>
<dbReference type="KEGG" id="act:ACLA_017190"/>
<reference evidence="2 3" key="1">
    <citation type="journal article" date="2008" name="PLoS Genet.">
        <title>Genomic islands in the pathogenic filamentous fungus Aspergillus fumigatus.</title>
        <authorList>
            <person name="Fedorova N.D."/>
            <person name="Khaldi N."/>
            <person name="Joardar V.S."/>
            <person name="Maiti R."/>
            <person name="Amedeo P."/>
            <person name="Anderson M.J."/>
            <person name="Crabtree J."/>
            <person name="Silva J.C."/>
            <person name="Badger J.H."/>
            <person name="Albarraq A."/>
            <person name="Angiuoli S."/>
            <person name="Bussey H."/>
            <person name="Bowyer P."/>
            <person name="Cotty P.J."/>
            <person name="Dyer P.S."/>
            <person name="Egan A."/>
            <person name="Galens K."/>
            <person name="Fraser-Liggett C.M."/>
            <person name="Haas B.J."/>
            <person name="Inman J.M."/>
            <person name="Kent R."/>
            <person name="Lemieux S."/>
            <person name="Malavazi I."/>
            <person name="Orvis J."/>
            <person name="Roemer T."/>
            <person name="Ronning C.M."/>
            <person name="Sundaram J.P."/>
            <person name="Sutton G."/>
            <person name="Turner G."/>
            <person name="Venter J.C."/>
            <person name="White O.R."/>
            <person name="Whitty B.R."/>
            <person name="Youngman P."/>
            <person name="Wolfe K.H."/>
            <person name="Goldman G.H."/>
            <person name="Wortman J.R."/>
            <person name="Jiang B."/>
            <person name="Denning D.W."/>
            <person name="Nierman W.C."/>
        </authorList>
    </citation>
    <scope>NUCLEOTIDE SEQUENCE [LARGE SCALE GENOMIC DNA]</scope>
    <source>
        <strain evidence="3">ATCC 1007 / CBS 513.65 / DSM 816 / NCTC 3887 / NRRL 1</strain>
    </source>
</reference>
<sequence length="75" mass="8234">MSSAEDCINASATHTPGVSEQGKRSAADKDKPQLGEGPQDVSDVICSLALFYIPEWEMMDHLGNEHDWLRTSSIE</sequence>
<organism evidence="2 3">
    <name type="scientific">Aspergillus clavatus (strain ATCC 1007 / CBS 513.65 / DSM 816 / NCTC 3887 / NRRL 1 / QM 1276 / 107)</name>
    <dbReference type="NCBI Taxonomy" id="344612"/>
    <lineage>
        <taxon>Eukaryota</taxon>
        <taxon>Fungi</taxon>
        <taxon>Dikarya</taxon>
        <taxon>Ascomycota</taxon>
        <taxon>Pezizomycotina</taxon>
        <taxon>Eurotiomycetes</taxon>
        <taxon>Eurotiomycetidae</taxon>
        <taxon>Eurotiales</taxon>
        <taxon>Aspergillaceae</taxon>
        <taxon>Aspergillus</taxon>
        <taxon>Aspergillus subgen. Fumigati</taxon>
    </lineage>
</organism>
<evidence type="ECO:0000256" key="1">
    <source>
        <dbReference type="SAM" id="MobiDB-lite"/>
    </source>
</evidence>
<feature type="region of interest" description="Disordered" evidence="1">
    <location>
        <begin position="1"/>
        <end position="40"/>
    </location>
</feature>
<accession>A1CC04</accession>
<evidence type="ECO:0000313" key="2">
    <source>
        <dbReference type="EMBL" id="EAW13272.1"/>
    </source>
</evidence>
<keyword evidence="3" id="KW-1185">Reference proteome</keyword>
<dbReference type="VEuPathDB" id="FungiDB:ACLA_017190"/>
<dbReference type="HOGENOM" id="CLU_2670627_0_0_1"/>
<proteinExistence type="predicted"/>
<dbReference type="Proteomes" id="UP000006701">
    <property type="component" value="Unassembled WGS sequence"/>
</dbReference>
<dbReference type="GeneID" id="4706772"/>
<dbReference type="AlphaFoldDB" id="A1CC04"/>
<evidence type="ECO:0000313" key="3">
    <source>
        <dbReference type="Proteomes" id="UP000006701"/>
    </source>
</evidence>
<protein>
    <submittedName>
        <fullName evidence="2">Uncharacterized protein</fullName>
    </submittedName>
</protein>
<feature type="compositionally biased region" description="Basic and acidic residues" evidence="1">
    <location>
        <begin position="21"/>
        <end position="33"/>
    </location>
</feature>
<name>A1CC04_ASPCL</name>
<gene>
    <name evidence="2" type="ORF">ACLA_017190</name>
</gene>
<dbReference type="EMBL" id="DS027049">
    <property type="protein sequence ID" value="EAW13272.1"/>
    <property type="molecule type" value="Genomic_DNA"/>
</dbReference>